<evidence type="ECO:0000313" key="5">
    <source>
        <dbReference type="EMBL" id="AEA70148.1"/>
    </source>
</evidence>
<organism evidence="5 6">
    <name type="scientific">Pseudomonas brassicacearum (strain NFM421)</name>
    <dbReference type="NCBI Taxonomy" id="994484"/>
    <lineage>
        <taxon>Bacteria</taxon>
        <taxon>Pseudomonadati</taxon>
        <taxon>Pseudomonadota</taxon>
        <taxon>Gammaproteobacteria</taxon>
        <taxon>Pseudomonadales</taxon>
        <taxon>Pseudomonadaceae</taxon>
        <taxon>Pseudomonas</taxon>
    </lineage>
</organism>
<evidence type="ECO:0000259" key="3">
    <source>
        <dbReference type="Pfam" id="PF13007"/>
    </source>
</evidence>
<dbReference type="InterPro" id="IPR024474">
    <property type="entry name" value="Znf_dom_IS66"/>
</dbReference>
<dbReference type="HOGENOM" id="CLU_023034_0_0_6"/>
<dbReference type="Pfam" id="PF03050">
    <property type="entry name" value="DDE_Tnp_IS66"/>
    <property type="match status" value="1"/>
</dbReference>
<dbReference type="NCBIfam" id="NF033517">
    <property type="entry name" value="transpos_IS66"/>
    <property type="match status" value="1"/>
</dbReference>
<dbReference type="InterPro" id="IPR004291">
    <property type="entry name" value="Transposase_IS66_central"/>
</dbReference>
<dbReference type="KEGG" id="pba:PSEBR_a3785"/>
<evidence type="ECO:0000259" key="4">
    <source>
        <dbReference type="Pfam" id="PF13817"/>
    </source>
</evidence>
<dbReference type="Pfam" id="PF13005">
    <property type="entry name" value="zf-IS66"/>
    <property type="match status" value="1"/>
</dbReference>
<feature type="domain" description="Transposase IS66 C-terminal" evidence="4">
    <location>
        <begin position="482"/>
        <end position="519"/>
    </location>
</feature>
<dbReference type="InterPro" id="IPR039552">
    <property type="entry name" value="IS66_C"/>
</dbReference>
<reference key="2">
    <citation type="submission" date="2011-03" db="EMBL/GenBank/DDBJ databases">
        <title>Complete Genome Sequence of a beneficial plant roots-associated bacterium Pseudomonas brassicacearum.</title>
        <authorList>
            <person name="Ortet P."/>
            <person name="Barakat M."/>
            <person name="Lalaouna D."/>
            <person name="Fochesato S."/>
            <person name="Barbe V."/>
            <person name="Santaella C."/>
            <person name="Heulin T."/>
            <person name="Achouak W."/>
        </authorList>
    </citation>
    <scope>NUCLEOTIDE SEQUENCE</scope>
    <source>
        <strain>NFM421</strain>
    </source>
</reference>
<evidence type="ECO:0000313" key="6">
    <source>
        <dbReference type="Proteomes" id="UP000006692"/>
    </source>
</evidence>
<proteinExistence type="predicted"/>
<feature type="domain" description="Transposase IS66 central" evidence="1">
    <location>
        <begin position="194"/>
        <end position="475"/>
    </location>
</feature>
<accession>F2KJC2</accession>
<dbReference type="STRING" id="994484.PSEBR_a3785"/>
<evidence type="ECO:0000259" key="1">
    <source>
        <dbReference type="Pfam" id="PF03050"/>
    </source>
</evidence>
<feature type="domain" description="Transposase TnpC homeodomain" evidence="3">
    <location>
        <begin position="59"/>
        <end position="131"/>
    </location>
</feature>
<dbReference type="PANTHER" id="PTHR33678">
    <property type="entry name" value="BLL1576 PROTEIN"/>
    <property type="match status" value="1"/>
</dbReference>
<dbReference type="Proteomes" id="UP000006692">
    <property type="component" value="Chromosome"/>
</dbReference>
<dbReference type="InterPro" id="IPR052344">
    <property type="entry name" value="Transposase-related"/>
</dbReference>
<feature type="domain" description="Transposase IS66 zinc-finger binding" evidence="2">
    <location>
        <begin position="138"/>
        <end position="180"/>
    </location>
</feature>
<evidence type="ECO:0000259" key="2">
    <source>
        <dbReference type="Pfam" id="PF13005"/>
    </source>
</evidence>
<dbReference type="Pfam" id="PF13007">
    <property type="entry name" value="LZ_Tnp_IS66"/>
    <property type="match status" value="1"/>
</dbReference>
<sequence>MFCSGKIGRMTSLPNLDQLSPEKLRTIAVQLMQRVESLDQKVECMDKQIHHYKTVNDKLTHEIAQLKRFKFAKRSEQLNLYQASLLDEHIDVDIVVIEAALEALQLAPTPAVARQKPKRTALPSEFPRTKIHHEPDNTQCSCGCALKRIGEDVSEKLDYTPGVFTVEQHIRGKWVCDQCETLIQAPVPAQIIDKGIPTAGLLAQVMIAKYGDHLPLYRQEKIFGRAGLAIPRSTLAQWVGLCGVQLQPLVDALREVVLAHNVVHADETPVQVLMPSEKKTHRAYVWAYATTASADVRAMVYDFSPSRSGDHSRAFLQDWKGKLVCDDFGGYKASFALGVTEIGCMAHARRKFFDLHATNKSTLAEQALGYIQLLYEIESEIRDLEPDARRRIRQEKAVPVIDMLHAWMIAQRELVHDGVAIARALDYSLKRWTALSRYLDDGAVPIDNNHIEQQIRPWALGRKNWLFAGSLRSGQRAAALMSLIQSAKLNGHDPYAYLKDVLTRLPTQRASGIAELLPHNWLPLRNLYLPPATQHLGRPDKDQVTGTKA</sequence>
<dbReference type="InterPro" id="IPR024463">
    <property type="entry name" value="Transposase_TnpC_homeodom"/>
</dbReference>
<protein>
    <submittedName>
        <fullName evidence="5">Putative transposase, IS66 family</fullName>
    </submittedName>
</protein>
<dbReference type="EMBL" id="CP002585">
    <property type="protein sequence ID" value="AEA70148.1"/>
    <property type="molecule type" value="Genomic_DNA"/>
</dbReference>
<dbReference type="Pfam" id="PF13817">
    <property type="entry name" value="DDE_Tnp_IS66_C"/>
    <property type="match status" value="1"/>
</dbReference>
<dbReference type="AlphaFoldDB" id="F2KJC2"/>
<gene>
    <name evidence="5" type="ORF">PSEBR_a3785</name>
</gene>
<reference evidence="5 6" key="1">
    <citation type="journal article" date="2011" name="J. Bacteriol.">
        <title>Complete genome sequence of a beneficial plant root-associated bacterium, Pseudomonas brassicacearum.</title>
        <authorList>
            <person name="Ortet P."/>
            <person name="Barakat M."/>
            <person name="Lalaouna D."/>
            <person name="Fochesato S."/>
            <person name="Barbe V."/>
            <person name="Vacherie B."/>
            <person name="Santaella C."/>
            <person name="Heulin T."/>
            <person name="Achouak W."/>
        </authorList>
    </citation>
    <scope>NUCLEOTIDE SEQUENCE [LARGE SCALE GENOMIC DNA]</scope>
    <source>
        <strain evidence="5 6">NFM421</strain>
    </source>
</reference>
<name>F2KJC2_PSEBN</name>
<dbReference type="PANTHER" id="PTHR33678:SF1">
    <property type="entry name" value="BLL1576 PROTEIN"/>
    <property type="match status" value="1"/>
</dbReference>